<keyword evidence="10" id="KW-0675">Receptor</keyword>
<feature type="domain" description="TonB-dependent receptor plug" evidence="15">
    <location>
        <begin position="52"/>
        <end position="161"/>
    </location>
</feature>
<dbReference type="Gene3D" id="2.40.170.20">
    <property type="entry name" value="TonB-dependent receptor, beta-barrel domain"/>
    <property type="match status" value="1"/>
</dbReference>
<dbReference type="CDD" id="cd01347">
    <property type="entry name" value="ligand_gated_channel"/>
    <property type="match status" value="1"/>
</dbReference>
<keyword evidence="9 12" id="KW-0472">Membrane</keyword>
<name>A0A191UFQ2_9BURK</name>
<keyword evidence="3 12" id="KW-0813">Transport</keyword>
<dbReference type="AlphaFoldDB" id="A0A191UFQ2"/>
<evidence type="ECO:0000256" key="12">
    <source>
        <dbReference type="PROSITE-ProRule" id="PRU01360"/>
    </source>
</evidence>
<keyword evidence="5 12" id="KW-0812">Transmembrane</keyword>
<accession>A0A191UFQ2</accession>
<dbReference type="PANTHER" id="PTHR30069">
    <property type="entry name" value="TONB-DEPENDENT OUTER MEMBRANE RECEPTOR"/>
    <property type="match status" value="1"/>
</dbReference>
<dbReference type="EMBL" id="CP015922">
    <property type="protein sequence ID" value="ANI99848.1"/>
    <property type="molecule type" value="Genomic_DNA"/>
</dbReference>
<reference evidence="17" key="1">
    <citation type="submission" date="2016-05" db="EMBL/GenBank/DDBJ databases">
        <title>Polynucleobacter sp. QLW-P1FAT50C-4 genome.</title>
        <authorList>
            <person name="Hahn M.W."/>
        </authorList>
    </citation>
    <scope>NUCLEOTIDE SEQUENCE [LARGE SCALE GENOMIC DNA]</scope>
    <source>
        <strain evidence="17">QLW-P1FAT50C-4</strain>
    </source>
</reference>
<dbReference type="InterPro" id="IPR037066">
    <property type="entry name" value="Plug_dom_sf"/>
</dbReference>
<dbReference type="Pfam" id="PF00593">
    <property type="entry name" value="TonB_dep_Rec_b-barrel"/>
    <property type="match status" value="1"/>
</dbReference>
<evidence type="ECO:0000256" key="3">
    <source>
        <dbReference type="ARBA" id="ARBA00022448"/>
    </source>
</evidence>
<organism evidence="16 17">
    <name type="scientific">Polynucleobacter wuianus</name>
    <dbReference type="NCBI Taxonomy" id="1743168"/>
    <lineage>
        <taxon>Bacteria</taxon>
        <taxon>Pseudomonadati</taxon>
        <taxon>Pseudomonadota</taxon>
        <taxon>Betaproteobacteria</taxon>
        <taxon>Burkholderiales</taxon>
        <taxon>Burkholderiaceae</taxon>
        <taxon>Polynucleobacter</taxon>
    </lineage>
</organism>
<evidence type="ECO:0000256" key="8">
    <source>
        <dbReference type="ARBA" id="ARBA00023077"/>
    </source>
</evidence>
<sequence length="734" mass="78863">MKLKQRKISIYIGLIFGSILIGGVSRAQVIPPEYGQKIGDVVVSASLIGTELKDMTQNTSILTNEDIKNNPNQTIDQVLKNQSSVFLNDTPYYEKDVTGQSLNVRGLGTQRTLVLIDGVPANNAMYGTVEWNRAPLSAIEDVEFIRGGVSNLYGNMGMGGVINITTRQINENKGEASASYGSYGTGNVAASKEMALNDVLRLRVSADYFATDGYVVQSTISPATTYPNKKTTSVLSNQAAPLLPGIGPASANAANYRLDGSLKLNSDTDAFFKIGSHNFTNLSGPGYSFAPKTMQQTTFSTGVVTRLGSDHRVEANAFYENGNLWQQNVSNSPPASAYISSNYANPFSTVGASAKSIQKFNDFAIDEVMVGVDGRQVAAQNLTNSFSALSSTSNQPGTMTSSAYAKGQQEFYGVMTQLKSKASYIPLQATLTLREDQWQSQTPTYWLAGSNNVPGYTSVPNQTVYKFSPNLGLLLQATKELDFRAAAYQGFHAPGLNNTIRSYASSTSVSLSNPNLTPENMTGYEVGTDYRWNAGFVQVTGFRSMLSNAVYNPQITTAAALANGCPSTVCTGQTVTLYGNNQNLQSQGLEVQAHHDLNPHWAIDGTYTLTNTILTSIGAGVDPKLNPVGSQVGGVPQNMGYAALTYSPYEKTSISANVRYIGNSWMDAPHTLPVPSYAVIGLRANYQVTPQASVFASVVNLFNRTYITYNAATSQASYTLGQPQSITVGARIIF</sequence>
<evidence type="ECO:0000256" key="4">
    <source>
        <dbReference type="ARBA" id="ARBA00022452"/>
    </source>
</evidence>
<dbReference type="KEGG" id="pwu:A8O14_07060"/>
<evidence type="ECO:0000256" key="2">
    <source>
        <dbReference type="ARBA" id="ARBA00009810"/>
    </source>
</evidence>
<comment type="subcellular location">
    <subcellularLocation>
        <location evidence="1 12">Cell outer membrane</location>
        <topology evidence="1 12">Multi-pass membrane protein</topology>
    </subcellularLocation>
</comment>
<evidence type="ECO:0000256" key="1">
    <source>
        <dbReference type="ARBA" id="ARBA00004571"/>
    </source>
</evidence>
<gene>
    <name evidence="16" type="ORF">A8O14_07060</name>
</gene>
<dbReference type="InterPro" id="IPR000531">
    <property type="entry name" value="Beta-barrel_TonB"/>
</dbReference>
<dbReference type="InterPro" id="IPR012910">
    <property type="entry name" value="Plug_dom"/>
</dbReference>
<dbReference type="InterPro" id="IPR039426">
    <property type="entry name" value="TonB-dep_rcpt-like"/>
</dbReference>
<dbReference type="InterPro" id="IPR036942">
    <property type="entry name" value="Beta-barrel_TonB_sf"/>
</dbReference>
<dbReference type="PROSITE" id="PS52016">
    <property type="entry name" value="TONB_DEPENDENT_REC_3"/>
    <property type="match status" value="1"/>
</dbReference>
<keyword evidence="7" id="KW-0406">Ion transport</keyword>
<evidence type="ECO:0000313" key="16">
    <source>
        <dbReference type="EMBL" id="ANI99848.1"/>
    </source>
</evidence>
<evidence type="ECO:0000256" key="10">
    <source>
        <dbReference type="ARBA" id="ARBA00023170"/>
    </source>
</evidence>
<evidence type="ECO:0008006" key="18">
    <source>
        <dbReference type="Google" id="ProtNLM"/>
    </source>
</evidence>
<dbReference type="Proteomes" id="UP000078463">
    <property type="component" value="Chromosome"/>
</dbReference>
<evidence type="ECO:0000313" key="17">
    <source>
        <dbReference type="Proteomes" id="UP000078463"/>
    </source>
</evidence>
<comment type="similarity">
    <text evidence="2 12 13">Belongs to the TonB-dependent receptor family.</text>
</comment>
<evidence type="ECO:0000256" key="6">
    <source>
        <dbReference type="ARBA" id="ARBA00022729"/>
    </source>
</evidence>
<evidence type="ECO:0000256" key="13">
    <source>
        <dbReference type="RuleBase" id="RU003357"/>
    </source>
</evidence>
<evidence type="ECO:0000259" key="14">
    <source>
        <dbReference type="Pfam" id="PF00593"/>
    </source>
</evidence>
<proteinExistence type="inferred from homology"/>
<keyword evidence="4 12" id="KW-1134">Transmembrane beta strand</keyword>
<dbReference type="SUPFAM" id="SSF56935">
    <property type="entry name" value="Porins"/>
    <property type="match status" value="1"/>
</dbReference>
<keyword evidence="8 13" id="KW-0798">TonB box</keyword>
<keyword evidence="11 12" id="KW-0998">Cell outer membrane</keyword>
<dbReference type="GO" id="GO:0009279">
    <property type="term" value="C:cell outer membrane"/>
    <property type="evidence" value="ECO:0007669"/>
    <property type="project" value="UniProtKB-SubCell"/>
</dbReference>
<dbReference type="OrthoDB" id="183532at2"/>
<dbReference type="RefSeq" id="WP_068948856.1">
    <property type="nucleotide sequence ID" value="NZ_CP015922.1"/>
</dbReference>
<evidence type="ECO:0000256" key="7">
    <source>
        <dbReference type="ARBA" id="ARBA00023065"/>
    </source>
</evidence>
<keyword evidence="6" id="KW-0732">Signal</keyword>
<dbReference type="GO" id="GO:0015344">
    <property type="term" value="F:siderophore uptake transmembrane transporter activity"/>
    <property type="evidence" value="ECO:0007669"/>
    <property type="project" value="TreeGrafter"/>
</dbReference>
<keyword evidence="17" id="KW-1185">Reference proteome</keyword>
<dbReference type="GO" id="GO:0044718">
    <property type="term" value="P:siderophore transmembrane transport"/>
    <property type="evidence" value="ECO:0007669"/>
    <property type="project" value="TreeGrafter"/>
</dbReference>
<protein>
    <recommendedName>
        <fullName evidence="18">TonB-dependent receptor</fullName>
    </recommendedName>
</protein>
<evidence type="ECO:0000256" key="5">
    <source>
        <dbReference type="ARBA" id="ARBA00022692"/>
    </source>
</evidence>
<evidence type="ECO:0000256" key="9">
    <source>
        <dbReference type="ARBA" id="ARBA00023136"/>
    </source>
</evidence>
<evidence type="ECO:0000259" key="15">
    <source>
        <dbReference type="Pfam" id="PF07715"/>
    </source>
</evidence>
<dbReference type="Gene3D" id="2.170.130.10">
    <property type="entry name" value="TonB-dependent receptor, plug domain"/>
    <property type="match status" value="1"/>
</dbReference>
<feature type="domain" description="TonB-dependent receptor-like beta-barrel" evidence="14">
    <location>
        <begin position="252"/>
        <end position="701"/>
    </location>
</feature>
<evidence type="ECO:0000256" key="11">
    <source>
        <dbReference type="ARBA" id="ARBA00023237"/>
    </source>
</evidence>
<dbReference type="STRING" id="1743168.A8O14_07060"/>
<dbReference type="PANTHER" id="PTHR30069:SF53">
    <property type="entry name" value="COLICIN I RECEPTOR-RELATED"/>
    <property type="match status" value="1"/>
</dbReference>
<dbReference type="Pfam" id="PF07715">
    <property type="entry name" value="Plug"/>
    <property type="match status" value="1"/>
</dbReference>